<dbReference type="AlphaFoldDB" id="A0A8J2SVZ0"/>
<dbReference type="PRINTS" id="PR00834">
    <property type="entry name" value="PROTEASES2C"/>
</dbReference>
<dbReference type="Pfam" id="PF13365">
    <property type="entry name" value="Trypsin_2"/>
    <property type="match status" value="1"/>
</dbReference>
<comment type="similarity">
    <text evidence="1">Belongs to the peptidase S1C family.</text>
</comment>
<dbReference type="Pfam" id="PF17820">
    <property type="entry name" value="PDZ_6"/>
    <property type="match status" value="1"/>
</dbReference>
<evidence type="ECO:0000256" key="3">
    <source>
        <dbReference type="ARBA" id="ARBA00022801"/>
    </source>
</evidence>
<protein>
    <recommendedName>
        <fullName evidence="5">PDZ domain-containing protein</fullName>
    </recommendedName>
</protein>
<evidence type="ECO:0000313" key="7">
    <source>
        <dbReference type="Proteomes" id="UP000789595"/>
    </source>
</evidence>
<feature type="non-terminal residue" evidence="6">
    <location>
        <position position="530"/>
    </location>
</feature>
<keyword evidence="7" id="KW-1185">Reference proteome</keyword>
<dbReference type="InterPro" id="IPR009003">
    <property type="entry name" value="Peptidase_S1_PA"/>
</dbReference>
<feature type="compositionally biased region" description="Gly residues" evidence="4">
    <location>
        <begin position="514"/>
        <end position="530"/>
    </location>
</feature>
<dbReference type="PANTHER" id="PTHR22939:SF129">
    <property type="entry name" value="SERINE PROTEASE HTRA2, MITOCHONDRIAL"/>
    <property type="match status" value="1"/>
</dbReference>
<sequence>MSLANSLPLLELRLPSALYCTGTYQKSSKASLNQMRLLRFVRRPKARAAVAAPAQPAPRRSRRRALRKWLAPRVFVLAAAVAPVIPRLPHYTTPVVVMHAAAPHAPKQLPGGIDGETPEVIFLEAASKPRLLDRATASLKRRTKALPELFGRQASKARRVAAQTIAPRDDESKGRSYSGAPSFAATAAEKVGPAVVRVDVERADGVRYSHASGFCYDSAKALVLTNAHVVHGATRVSVVTSTGERYRGTVLGADAHTDIAVLRMDTAGRRVPQAPVVDQDSLLRVGDWVVAIGHPIGLDHTVTLGIVSSLGRSLSAPRDTQRTDNSPRWADRVRFIQTDAAINPGNSGGPLLDRKGRVVGINTATAAHADGIGFAVPARRALRVAADLEKGQQAAHAYLGLELAPLTPAALERVESEDEPVRSGGALVHRVVPGSPADAAGLAVDDVVVAVGGKPVRDVAAVLAAVDDAEVGETVRVTVRRPAETLDIEVVAADLQTRTFDADAEAVPQASESKGGGAGTGGGGPLVAGG</sequence>
<dbReference type="InterPro" id="IPR036034">
    <property type="entry name" value="PDZ_sf"/>
</dbReference>
<evidence type="ECO:0000256" key="2">
    <source>
        <dbReference type="ARBA" id="ARBA00022670"/>
    </source>
</evidence>
<dbReference type="PANTHER" id="PTHR22939">
    <property type="entry name" value="SERINE PROTEASE FAMILY S1C HTRA-RELATED"/>
    <property type="match status" value="1"/>
</dbReference>
<dbReference type="InterPro" id="IPR001478">
    <property type="entry name" value="PDZ"/>
</dbReference>
<dbReference type="InterPro" id="IPR041489">
    <property type="entry name" value="PDZ_6"/>
</dbReference>
<dbReference type="OrthoDB" id="4217619at2759"/>
<gene>
    <name evidence="6" type="ORF">PECAL_4P16130</name>
</gene>
<dbReference type="PROSITE" id="PS50106">
    <property type="entry name" value="PDZ"/>
    <property type="match status" value="1"/>
</dbReference>
<proteinExistence type="inferred from homology"/>
<evidence type="ECO:0000259" key="5">
    <source>
        <dbReference type="PROSITE" id="PS50106"/>
    </source>
</evidence>
<organism evidence="6 7">
    <name type="scientific">Pelagomonas calceolata</name>
    <dbReference type="NCBI Taxonomy" id="35677"/>
    <lineage>
        <taxon>Eukaryota</taxon>
        <taxon>Sar</taxon>
        <taxon>Stramenopiles</taxon>
        <taxon>Ochrophyta</taxon>
        <taxon>Pelagophyceae</taxon>
        <taxon>Pelagomonadales</taxon>
        <taxon>Pelagomonadaceae</taxon>
        <taxon>Pelagomonas</taxon>
    </lineage>
</organism>
<name>A0A8J2SVZ0_9STRA</name>
<reference evidence="6" key="1">
    <citation type="submission" date="2021-11" db="EMBL/GenBank/DDBJ databases">
        <authorList>
            <consortium name="Genoscope - CEA"/>
            <person name="William W."/>
        </authorList>
    </citation>
    <scope>NUCLEOTIDE SEQUENCE</scope>
</reference>
<accession>A0A8J2SVZ0</accession>
<dbReference type="SMART" id="SM00228">
    <property type="entry name" value="PDZ"/>
    <property type="match status" value="1"/>
</dbReference>
<dbReference type="GO" id="GO:0006508">
    <property type="term" value="P:proteolysis"/>
    <property type="evidence" value="ECO:0007669"/>
    <property type="project" value="UniProtKB-KW"/>
</dbReference>
<evidence type="ECO:0000256" key="4">
    <source>
        <dbReference type="SAM" id="MobiDB-lite"/>
    </source>
</evidence>
<dbReference type="Proteomes" id="UP000789595">
    <property type="component" value="Unassembled WGS sequence"/>
</dbReference>
<keyword evidence="2" id="KW-0645">Protease</keyword>
<dbReference type="SUPFAM" id="SSF50156">
    <property type="entry name" value="PDZ domain-like"/>
    <property type="match status" value="1"/>
</dbReference>
<evidence type="ECO:0000313" key="6">
    <source>
        <dbReference type="EMBL" id="CAH0374339.1"/>
    </source>
</evidence>
<dbReference type="GO" id="GO:0004252">
    <property type="term" value="F:serine-type endopeptidase activity"/>
    <property type="evidence" value="ECO:0007669"/>
    <property type="project" value="InterPro"/>
</dbReference>
<dbReference type="SUPFAM" id="SSF50494">
    <property type="entry name" value="Trypsin-like serine proteases"/>
    <property type="match status" value="1"/>
</dbReference>
<feature type="region of interest" description="Disordered" evidence="4">
    <location>
        <begin position="504"/>
        <end position="530"/>
    </location>
</feature>
<dbReference type="Gene3D" id="2.40.10.120">
    <property type="match status" value="1"/>
</dbReference>
<dbReference type="EMBL" id="CAKKNE010000004">
    <property type="protein sequence ID" value="CAH0374339.1"/>
    <property type="molecule type" value="Genomic_DNA"/>
</dbReference>
<feature type="domain" description="PDZ" evidence="5">
    <location>
        <begin position="385"/>
        <end position="483"/>
    </location>
</feature>
<keyword evidence="3" id="KW-0378">Hydrolase</keyword>
<dbReference type="Gene3D" id="2.30.42.10">
    <property type="match status" value="1"/>
</dbReference>
<comment type="caution">
    <text evidence="6">The sequence shown here is derived from an EMBL/GenBank/DDBJ whole genome shotgun (WGS) entry which is preliminary data.</text>
</comment>
<evidence type="ECO:0000256" key="1">
    <source>
        <dbReference type="ARBA" id="ARBA00010541"/>
    </source>
</evidence>
<dbReference type="InterPro" id="IPR001940">
    <property type="entry name" value="Peptidase_S1C"/>
</dbReference>